<dbReference type="EMBL" id="JANBVO010000012">
    <property type="protein sequence ID" value="KAJ9148625.1"/>
    <property type="molecule type" value="Genomic_DNA"/>
</dbReference>
<accession>A0AA38S3K8</accession>
<evidence type="ECO:0000313" key="1">
    <source>
        <dbReference type="EMBL" id="KAJ9148625.1"/>
    </source>
</evidence>
<reference evidence="1" key="1">
    <citation type="submission" date="2022-07" db="EMBL/GenBank/DDBJ databases">
        <title>Fungi with potential for degradation of polypropylene.</title>
        <authorList>
            <person name="Gostincar C."/>
        </authorList>
    </citation>
    <scope>NUCLEOTIDE SEQUENCE</scope>
    <source>
        <strain evidence="1">EXF-13308</strain>
    </source>
</reference>
<keyword evidence="2" id="KW-1185">Reference proteome</keyword>
<name>A0AA38S3K8_9PEZI</name>
<dbReference type="Proteomes" id="UP001174694">
    <property type="component" value="Unassembled WGS sequence"/>
</dbReference>
<comment type="caution">
    <text evidence="1">The sequence shown here is derived from an EMBL/GenBank/DDBJ whole genome shotgun (WGS) entry which is preliminary data.</text>
</comment>
<proteinExistence type="predicted"/>
<evidence type="ECO:0000313" key="2">
    <source>
        <dbReference type="Proteomes" id="UP001174694"/>
    </source>
</evidence>
<protein>
    <submittedName>
        <fullName evidence="1">Uncharacterized protein</fullName>
    </submittedName>
</protein>
<sequence>MTSPLPLQVRVGIRDYWDKEDGALKKAVASLEEILGYKIVMEPQWQLLLADLGKVFPDKAQFVACVSACVESWCNSLVGLLDGQASEDWTETLLQKLVDRHPRLELFLEGGPFIPWREPDSLGRNLLTCFEAKSHAALPHHKRIMEIDDWADVEVGEATGGIDVVEKQPPQSVAEVDYLPKVDLLPRPDELLLKPPYHLVVDATGRAEVEIQCSHSPSLQFIAHYLKRWCKANLDDTQKPLAVEIKLQQSAFGLGLMYDRLVLSMEDRYTHRFGVTPTIVLALVEGVLGYERVSVDGTIWTYRRARELAI</sequence>
<dbReference type="AlphaFoldDB" id="A0AA38S3K8"/>
<gene>
    <name evidence="1" type="ORF">NKR23_g4788</name>
</gene>
<organism evidence="1 2">
    <name type="scientific">Pleurostoma richardsiae</name>
    <dbReference type="NCBI Taxonomy" id="41990"/>
    <lineage>
        <taxon>Eukaryota</taxon>
        <taxon>Fungi</taxon>
        <taxon>Dikarya</taxon>
        <taxon>Ascomycota</taxon>
        <taxon>Pezizomycotina</taxon>
        <taxon>Sordariomycetes</taxon>
        <taxon>Sordariomycetidae</taxon>
        <taxon>Calosphaeriales</taxon>
        <taxon>Pleurostomataceae</taxon>
        <taxon>Pleurostoma</taxon>
    </lineage>
</organism>